<dbReference type="EMBL" id="LLXJ01001192">
    <property type="protein sequence ID" value="PKC03396.1"/>
    <property type="molecule type" value="Genomic_DNA"/>
</dbReference>
<reference evidence="1 2" key="1">
    <citation type="submission" date="2016-04" db="EMBL/GenBank/DDBJ databases">
        <title>Genome analyses suggest a sexual origin of heterokaryosis in a supposedly ancient asexual fungus.</title>
        <authorList>
            <person name="Ropars J."/>
            <person name="Sedzielewska K."/>
            <person name="Noel J."/>
            <person name="Charron P."/>
            <person name="Farinelli L."/>
            <person name="Marton T."/>
            <person name="Kruger M."/>
            <person name="Pelin A."/>
            <person name="Brachmann A."/>
            <person name="Corradi N."/>
        </authorList>
    </citation>
    <scope>NUCLEOTIDE SEQUENCE [LARGE SCALE GENOMIC DNA]</scope>
    <source>
        <strain evidence="1 2">A5</strain>
    </source>
</reference>
<organism evidence="1 2">
    <name type="scientific">Rhizophagus irregularis</name>
    <dbReference type="NCBI Taxonomy" id="588596"/>
    <lineage>
        <taxon>Eukaryota</taxon>
        <taxon>Fungi</taxon>
        <taxon>Fungi incertae sedis</taxon>
        <taxon>Mucoromycota</taxon>
        <taxon>Glomeromycotina</taxon>
        <taxon>Glomeromycetes</taxon>
        <taxon>Glomerales</taxon>
        <taxon>Glomeraceae</taxon>
        <taxon>Rhizophagus</taxon>
    </lineage>
</organism>
<sequence length="62" mass="7345">MNEKRVKYLAIRSINNGDLYDSEDIVKEFKLHNVEVRNFYYLSISDETNRSVNSNLIDYLQG</sequence>
<dbReference type="VEuPathDB" id="FungiDB:FUN_009773"/>
<dbReference type="VEuPathDB" id="FungiDB:RhiirA1_465655"/>
<evidence type="ECO:0000313" key="1">
    <source>
        <dbReference type="EMBL" id="PKC03396.1"/>
    </source>
</evidence>
<protein>
    <submittedName>
        <fullName evidence="1">Uncharacterized protein</fullName>
    </submittedName>
</protein>
<gene>
    <name evidence="1" type="ORF">RhiirA5_20243</name>
</gene>
<accession>A0A2N0P986</accession>
<dbReference type="Proteomes" id="UP000232722">
    <property type="component" value="Unassembled WGS sequence"/>
</dbReference>
<proteinExistence type="predicted"/>
<reference evidence="1 2" key="2">
    <citation type="submission" date="2017-09" db="EMBL/GenBank/DDBJ databases">
        <title>Extensive intraspecific genome diversity in a model arbuscular mycorrhizal fungus.</title>
        <authorList>
            <person name="Chen E.C."/>
            <person name="Morin E."/>
            <person name="Beaudet D."/>
            <person name="Noel J."/>
            <person name="Ndikumana S."/>
            <person name="Charron P."/>
            <person name="St-Onge C."/>
            <person name="Giorgi J."/>
            <person name="Grigoriev I.V."/>
            <person name="Roux C."/>
            <person name="Martin F.M."/>
            <person name="Corradi N."/>
        </authorList>
    </citation>
    <scope>NUCLEOTIDE SEQUENCE [LARGE SCALE GENOMIC DNA]</scope>
    <source>
        <strain evidence="1 2">A5</strain>
    </source>
</reference>
<evidence type="ECO:0000313" key="2">
    <source>
        <dbReference type="Proteomes" id="UP000232722"/>
    </source>
</evidence>
<comment type="caution">
    <text evidence="1">The sequence shown here is derived from an EMBL/GenBank/DDBJ whole genome shotgun (WGS) entry which is preliminary data.</text>
</comment>
<name>A0A2N0P986_9GLOM</name>
<dbReference type="AlphaFoldDB" id="A0A2N0P986"/>